<dbReference type="Pfam" id="PF01594">
    <property type="entry name" value="AI-2E_transport"/>
    <property type="match status" value="1"/>
</dbReference>
<feature type="transmembrane region" description="Helical" evidence="8">
    <location>
        <begin position="197"/>
        <end position="219"/>
    </location>
</feature>
<dbReference type="STRING" id="454.Lisr_0649"/>
<feature type="transmembrane region" description="Helical" evidence="8">
    <location>
        <begin position="225"/>
        <end position="248"/>
    </location>
</feature>
<reference evidence="9 10" key="1">
    <citation type="submission" date="2015-11" db="EMBL/GenBank/DDBJ databases">
        <title>Genomic analysis of 38 Legionella species identifies large and diverse effector repertoires.</title>
        <authorList>
            <person name="Burstein D."/>
            <person name="Amaro F."/>
            <person name="Zusman T."/>
            <person name="Lifshitz Z."/>
            <person name="Cohen O."/>
            <person name="Gilbert J.A."/>
            <person name="Pupko T."/>
            <person name="Shuman H.A."/>
            <person name="Segal G."/>
        </authorList>
    </citation>
    <scope>NUCLEOTIDE SEQUENCE [LARGE SCALE GENOMIC DNA]</scope>
    <source>
        <strain evidence="9 10">Bercovier 4</strain>
    </source>
</reference>
<evidence type="ECO:0000256" key="1">
    <source>
        <dbReference type="ARBA" id="ARBA00004651"/>
    </source>
</evidence>
<keyword evidence="6 8" id="KW-1133">Transmembrane helix</keyword>
<organism evidence="9 10">
    <name type="scientific">Legionella israelensis</name>
    <dbReference type="NCBI Taxonomy" id="454"/>
    <lineage>
        <taxon>Bacteria</taxon>
        <taxon>Pseudomonadati</taxon>
        <taxon>Pseudomonadota</taxon>
        <taxon>Gammaproteobacteria</taxon>
        <taxon>Legionellales</taxon>
        <taxon>Legionellaceae</taxon>
        <taxon>Legionella</taxon>
    </lineage>
</organism>
<accession>A0A0W0WG59</accession>
<feature type="transmembrane region" description="Helical" evidence="8">
    <location>
        <begin position="260"/>
        <end position="276"/>
    </location>
</feature>
<feature type="transmembrane region" description="Helical" evidence="8">
    <location>
        <begin position="60"/>
        <end position="79"/>
    </location>
</feature>
<dbReference type="Proteomes" id="UP000054761">
    <property type="component" value="Unassembled WGS sequence"/>
</dbReference>
<feature type="transmembrane region" description="Helical" evidence="8">
    <location>
        <begin position="146"/>
        <end position="163"/>
    </location>
</feature>
<keyword evidence="5 8" id="KW-0812">Transmembrane</keyword>
<evidence type="ECO:0000256" key="5">
    <source>
        <dbReference type="ARBA" id="ARBA00022692"/>
    </source>
</evidence>
<dbReference type="RefSeq" id="WP_065235970.1">
    <property type="nucleotide sequence ID" value="NZ_CAAAJA010000025.1"/>
</dbReference>
<dbReference type="OrthoDB" id="5792512at2"/>
<keyword evidence="7 8" id="KW-0472">Membrane</keyword>
<evidence type="ECO:0000256" key="6">
    <source>
        <dbReference type="ARBA" id="ARBA00022989"/>
    </source>
</evidence>
<proteinExistence type="inferred from homology"/>
<feature type="transmembrane region" description="Helical" evidence="8">
    <location>
        <begin position="296"/>
        <end position="323"/>
    </location>
</feature>
<dbReference type="GO" id="GO:0005886">
    <property type="term" value="C:plasma membrane"/>
    <property type="evidence" value="ECO:0007669"/>
    <property type="project" value="UniProtKB-SubCell"/>
</dbReference>
<evidence type="ECO:0000256" key="4">
    <source>
        <dbReference type="ARBA" id="ARBA00022475"/>
    </source>
</evidence>
<evidence type="ECO:0000256" key="7">
    <source>
        <dbReference type="ARBA" id="ARBA00023136"/>
    </source>
</evidence>
<dbReference type="EMBL" id="LNYH01000023">
    <property type="protein sequence ID" value="KTD31338.1"/>
    <property type="molecule type" value="Genomic_DNA"/>
</dbReference>
<sequence length="348" mass="38517">MTFFAQYFYFIASLILTCYALMVSSSFLNPLLAAFILTLALQPLANGFEKIKIPRLLSSILCVVLLIFIILTVIIFFSLQVGNMDFALNSIKITYNGIFGKIQHLISDTLNITLDEQASLLKEFYTTALKNSASFINNTLSFTTNFLSSLVLFAISLIFMLYYRRFLVSFLFKAVRSEYHSTLKRIIKKIPLVVRHYVFGLSLIIIIVAVLNSIGLLILGIKNAMIFGVMAAILTLIPYIGIVIGSLLPMLFAFLTKDSLWYPVGVLAVFMLVQFLEGNFLTPNIVGRQVSINPFAAILGLILGGTMLGVVGILFAIPLLAIFKAVCDEIPALKPVGYLIGDATNKVY</sequence>
<dbReference type="PANTHER" id="PTHR21716">
    <property type="entry name" value="TRANSMEMBRANE PROTEIN"/>
    <property type="match status" value="1"/>
</dbReference>
<keyword evidence="3" id="KW-0813">Transport</keyword>
<dbReference type="PATRIC" id="fig|454.4.peg.690"/>
<gene>
    <name evidence="9" type="ORF">Lisr_0649</name>
</gene>
<dbReference type="InterPro" id="IPR002549">
    <property type="entry name" value="AI-2E-like"/>
</dbReference>
<comment type="subcellular location">
    <subcellularLocation>
        <location evidence="1">Cell membrane</location>
        <topology evidence="1">Multi-pass membrane protein</topology>
    </subcellularLocation>
</comment>
<dbReference type="PANTHER" id="PTHR21716:SF53">
    <property type="entry name" value="PERMEASE PERM-RELATED"/>
    <property type="match status" value="1"/>
</dbReference>
<evidence type="ECO:0000256" key="2">
    <source>
        <dbReference type="ARBA" id="ARBA00009773"/>
    </source>
</evidence>
<keyword evidence="4" id="KW-1003">Cell membrane</keyword>
<comment type="caution">
    <text evidence="9">The sequence shown here is derived from an EMBL/GenBank/DDBJ whole genome shotgun (WGS) entry which is preliminary data.</text>
</comment>
<feature type="transmembrane region" description="Helical" evidence="8">
    <location>
        <begin position="7"/>
        <end position="25"/>
    </location>
</feature>
<evidence type="ECO:0000256" key="3">
    <source>
        <dbReference type="ARBA" id="ARBA00022448"/>
    </source>
</evidence>
<keyword evidence="10" id="KW-1185">Reference proteome</keyword>
<evidence type="ECO:0000313" key="9">
    <source>
        <dbReference type="EMBL" id="KTD31338.1"/>
    </source>
</evidence>
<dbReference type="AlphaFoldDB" id="A0A0W0WG59"/>
<protein>
    <submittedName>
        <fullName evidence="9">Transporter, permease</fullName>
    </submittedName>
</protein>
<comment type="similarity">
    <text evidence="2">Belongs to the autoinducer-2 exporter (AI-2E) (TC 2.A.86) family.</text>
</comment>
<evidence type="ECO:0000256" key="8">
    <source>
        <dbReference type="SAM" id="Phobius"/>
    </source>
</evidence>
<name>A0A0W0WG59_9GAMM</name>
<evidence type="ECO:0000313" key="10">
    <source>
        <dbReference type="Proteomes" id="UP000054761"/>
    </source>
</evidence>